<evidence type="ECO:0000256" key="1">
    <source>
        <dbReference type="ARBA" id="ARBA00022475"/>
    </source>
</evidence>
<evidence type="ECO:0000256" key="5">
    <source>
        <dbReference type="PROSITE-ProRule" id="PRU00339"/>
    </source>
</evidence>
<evidence type="ECO:0000259" key="7">
    <source>
        <dbReference type="PROSITE" id="PS50234"/>
    </source>
</evidence>
<feature type="domain" description="VWFA" evidence="7">
    <location>
        <begin position="95"/>
        <end position="274"/>
    </location>
</feature>
<dbReference type="InterPro" id="IPR036465">
    <property type="entry name" value="vWFA_dom_sf"/>
</dbReference>
<reference evidence="8 9" key="1">
    <citation type="submission" date="2017-01" db="EMBL/GenBank/DDBJ databases">
        <title>The cable genome- insights into the physiology and evolution of filamentous bacteria capable of sulfide oxidation via long distance electron transfer.</title>
        <authorList>
            <person name="Schreiber L."/>
            <person name="Bjerg J.T."/>
            <person name="Boggild A."/>
            <person name="Van De Vossenberg J."/>
            <person name="Meysman F."/>
            <person name="Nielsen L.P."/>
            <person name="Schramm A."/>
            <person name="Kjeldsen K.U."/>
        </authorList>
    </citation>
    <scope>NUCLEOTIDE SEQUENCE [LARGE SCALE GENOMIC DNA]</scope>
    <source>
        <strain evidence="8">A1</strain>
    </source>
</reference>
<proteinExistence type="predicted"/>
<dbReference type="SUPFAM" id="SSF53300">
    <property type="entry name" value="vWA-like"/>
    <property type="match status" value="1"/>
</dbReference>
<dbReference type="PANTHER" id="PTHR22550">
    <property type="entry name" value="SPORE GERMINATION PROTEIN"/>
    <property type="match status" value="1"/>
</dbReference>
<dbReference type="InterPro" id="IPR050768">
    <property type="entry name" value="UPF0353/GerABKA_families"/>
</dbReference>
<keyword evidence="3 6" id="KW-1133">Transmembrane helix</keyword>
<dbReference type="PROSITE" id="PS50234">
    <property type="entry name" value="VWFA"/>
    <property type="match status" value="1"/>
</dbReference>
<dbReference type="AlphaFoldDB" id="A0A3S4TFU1"/>
<feature type="transmembrane region" description="Helical" evidence="6">
    <location>
        <begin position="12"/>
        <end position="32"/>
    </location>
</feature>
<dbReference type="Gene3D" id="3.40.50.410">
    <property type="entry name" value="von Willebrand factor, type A domain"/>
    <property type="match status" value="1"/>
</dbReference>
<organism evidence="8 9">
    <name type="scientific">Candidatus Electrothrix communis</name>
    <dbReference type="NCBI Taxonomy" id="1859133"/>
    <lineage>
        <taxon>Bacteria</taxon>
        <taxon>Pseudomonadati</taxon>
        <taxon>Thermodesulfobacteriota</taxon>
        <taxon>Desulfobulbia</taxon>
        <taxon>Desulfobulbales</taxon>
        <taxon>Desulfobulbaceae</taxon>
        <taxon>Candidatus Electrothrix</taxon>
    </lineage>
</organism>
<feature type="repeat" description="TPR" evidence="5">
    <location>
        <begin position="406"/>
        <end position="439"/>
    </location>
</feature>
<dbReference type="Proteomes" id="UP000288086">
    <property type="component" value="Unassembled WGS sequence"/>
</dbReference>
<gene>
    <name evidence="8" type="ORF">VT98_10402</name>
</gene>
<keyword evidence="5" id="KW-0802">TPR repeat</keyword>
<comment type="caution">
    <text evidence="8">The sequence shown here is derived from an EMBL/GenBank/DDBJ whole genome shotgun (WGS) entry which is preliminary data.</text>
</comment>
<evidence type="ECO:0000313" key="9">
    <source>
        <dbReference type="Proteomes" id="UP000288086"/>
    </source>
</evidence>
<feature type="transmembrane region" description="Helical" evidence="6">
    <location>
        <begin position="353"/>
        <end position="370"/>
    </location>
</feature>
<evidence type="ECO:0000256" key="4">
    <source>
        <dbReference type="ARBA" id="ARBA00023136"/>
    </source>
</evidence>
<dbReference type="Gene3D" id="1.25.40.10">
    <property type="entry name" value="Tetratricopeptide repeat domain"/>
    <property type="match status" value="1"/>
</dbReference>
<keyword evidence="4 6" id="KW-0472">Membrane</keyword>
<dbReference type="Pfam" id="PF13519">
    <property type="entry name" value="VWA_2"/>
    <property type="match status" value="1"/>
</dbReference>
<keyword evidence="1" id="KW-1003">Cell membrane</keyword>
<evidence type="ECO:0000313" key="8">
    <source>
        <dbReference type="EMBL" id="RWX49506.1"/>
    </source>
</evidence>
<name>A0A3S4TFU1_9BACT</name>
<sequence>MSLMPTFADSLWLLIGVITCLAVLLFILLNSLRRKKELEKFAAPKLLTGLTGNVSSSRRHLKNILFVLGIAFLFLALARPQYGERWIEVRRKGIDILIGVDVSKSMLVQDIKPSRLGRAKLAIRDFTAQLEGDRVGLLPFAGTAFLMCPLTTDYEAFNASLDTLDVSSIPKGGTDIGMAIRQGGEVLSNEANHKIFVLVTDGEDLSEDALKAAEEAKEQNMTVYTIGVGTPQGELIPMLEGQVGRFIKDKQGKFITSKLDEQTLTTVAEITGGLYVPLGTMGQGFDTIYERKLALVPPEEHGQRRRKIPIERFPWPLGAAVLLLSLDFLFTGRRSGWALRRPFVKTAGRRKKRAVLSVFVLVIGAVAGFVQPQARASEGEELFKAGDYAGAEAYYHKALEEDNASATLHFNLGGSLYRQQKYDKAAAAFTQALGTDDLSLQARSYYNRGNSQFFLAPQLLQKIRSRLRSSGALPRNPLKLP</sequence>
<feature type="transmembrane region" description="Helical" evidence="6">
    <location>
        <begin position="313"/>
        <end position="332"/>
    </location>
</feature>
<protein>
    <submittedName>
        <fullName evidence="8">Ca-activated chloride channel family protein</fullName>
    </submittedName>
</protein>
<dbReference type="SMART" id="SM00028">
    <property type="entry name" value="TPR"/>
    <property type="match status" value="2"/>
</dbReference>
<dbReference type="SUPFAM" id="SSF48452">
    <property type="entry name" value="TPR-like"/>
    <property type="match status" value="1"/>
</dbReference>
<feature type="transmembrane region" description="Helical" evidence="6">
    <location>
        <begin position="64"/>
        <end position="82"/>
    </location>
</feature>
<evidence type="ECO:0000256" key="6">
    <source>
        <dbReference type="SAM" id="Phobius"/>
    </source>
</evidence>
<keyword evidence="9" id="KW-1185">Reference proteome</keyword>
<dbReference type="InterPro" id="IPR011990">
    <property type="entry name" value="TPR-like_helical_dom_sf"/>
</dbReference>
<evidence type="ECO:0000256" key="2">
    <source>
        <dbReference type="ARBA" id="ARBA00022692"/>
    </source>
</evidence>
<dbReference type="PANTHER" id="PTHR22550:SF5">
    <property type="entry name" value="LEUCINE ZIPPER PROTEIN 4"/>
    <property type="match status" value="1"/>
</dbReference>
<dbReference type="Pfam" id="PF13432">
    <property type="entry name" value="TPR_16"/>
    <property type="match status" value="1"/>
</dbReference>
<dbReference type="InterPro" id="IPR019734">
    <property type="entry name" value="TPR_rpt"/>
</dbReference>
<keyword evidence="2 6" id="KW-0812">Transmembrane</keyword>
<dbReference type="EMBL" id="MTKP01000040">
    <property type="protein sequence ID" value="RWX49506.1"/>
    <property type="molecule type" value="Genomic_DNA"/>
</dbReference>
<dbReference type="PROSITE" id="PS50005">
    <property type="entry name" value="TPR"/>
    <property type="match status" value="1"/>
</dbReference>
<evidence type="ECO:0000256" key="3">
    <source>
        <dbReference type="ARBA" id="ARBA00022989"/>
    </source>
</evidence>
<accession>A0A3S4TFU1</accession>
<dbReference type="InterPro" id="IPR002035">
    <property type="entry name" value="VWF_A"/>
</dbReference>
<dbReference type="SMART" id="SM00327">
    <property type="entry name" value="VWA"/>
    <property type="match status" value="1"/>
</dbReference>